<evidence type="ECO:0000256" key="2">
    <source>
        <dbReference type="ARBA" id="ARBA00022980"/>
    </source>
</evidence>
<comment type="caution">
    <text evidence="5">The sequence shown here is derived from an EMBL/GenBank/DDBJ whole genome shotgun (WGS) entry which is preliminary data.</text>
</comment>
<name>A0AAD3E1S7_9CHLO</name>
<gene>
    <name evidence="5" type="ORF">Agub_g14655</name>
</gene>
<feature type="region of interest" description="Disordered" evidence="4">
    <location>
        <begin position="41"/>
        <end position="61"/>
    </location>
</feature>
<evidence type="ECO:0000256" key="4">
    <source>
        <dbReference type="SAM" id="MobiDB-lite"/>
    </source>
</evidence>
<dbReference type="NCBIfam" id="TIGR00062">
    <property type="entry name" value="L27"/>
    <property type="match status" value="1"/>
</dbReference>
<feature type="region of interest" description="Disordered" evidence="4">
    <location>
        <begin position="136"/>
        <end position="158"/>
    </location>
</feature>
<dbReference type="Gene3D" id="2.40.50.100">
    <property type="match status" value="1"/>
</dbReference>
<dbReference type="GO" id="GO:1990904">
    <property type="term" value="C:ribonucleoprotein complex"/>
    <property type="evidence" value="ECO:0007669"/>
    <property type="project" value="UniProtKB-KW"/>
</dbReference>
<dbReference type="GO" id="GO:0006412">
    <property type="term" value="P:translation"/>
    <property type="evidence" value="ECO:0007669"/>
    <property type="project" value="InterPro"/>
</dbReference>
<evidence type="ECO:0000313" key="5">
    <source>
        <dbReference type="EMBL" id="GFR52140.1"/>
    </source>
</evidence>
<dbReference type="SUPFAM" id="SSF110324">
    <property type="entry name" value="Ribosomal L27 protein-like"/>
    <property type="match status" value="1"/>
</dbReference>
<dbReference type="GO" id="GO:0005840">
    <property type="term" value="C:ribosome"/>
    <property type="evidence" value="ECO:0007669"/>
    <property type="project" value="UniProtKB-KW"/>
</dbReference>
<protein>
    <recommendedName>
        <fullName evidence="7">Ribosomal protein L27</fullName>
    </recommendedName>
</protein>
<dbReference type="Proteomes" id="UP001054857">
    <property type="component" value="Unassembled WGS sequence"/>
</dbReference>
<dbReference type="PANTHER" id="PTHR15893">
    <property type="entry name" value="RIBOSOMAL PROTEIN L27"/>
    <property type="match status" value="1"/>
</dbReference>
<keyword evidence="6" id="KW-1185">Reference proteome</keyword>
<dbReference type="Pfam" id="PF01016">
    <property type="entry name" value="Ribosomal_L27"/>
    <property type="match status" value="1"/>
</dbReference>
<evidence type="ECO:0000256" key="3">
    <source>
        <dbReference type="ARBA" id="ARBA00023274"/>
    </source>
</evidence>
<dbReference type="AlphaFoldDB" id="A0AAD3E1S7"/>
<dbReference type="PANTHER" id="PTHR15893:SF0">
    <property type="entry name" value="LARGE RIBOSOMAL SUBUNIT PROTEIN BL27M"/>
    <property type="match status" value="1"/>
</dbReference>
<comment type="similarity">
    <text evidence="1">Belongs to the bacterial ribosomal protein bL27 family.</text>
</comment>
<sequence>FQTPILREKLYTMLAAHSFASQAFASRVRVAAAPKRALVIQNAHKKGSGSTKNGRDSNAQRRGVKVYGGQPVKAGGIIVRQTGSTWYPGDNCMYGRDYTVFSTVEGIVIFDKKREKPEIHVYPKDHPKAVAAVQATHTKKPAEGQLSRKERRRAAYTSRKAQVAVAQVAVPSTP</sequence>
<feature type="non-terminal residue" evidence="5">
    <location>
        <position position="1"/>
    </location>
</feature>
<proteinExistence type="inferred from homology"/>
<dbReference type="InterPro" id="IPR001684">
    <property type="entry name" value="Ribosomal_bL27"/>
</dbReference>
<evidence type="ECO:0000313" key="6">
    <source>
        <dbReference type="Proteomes" id="UP001054857"/>
    </source>
</evidence>
<reference evidence="5 6" key="1">
    <citation type="journal article" date="2021" name="Sci. Rep.">
        <title>Genome sequencing of the multicellular alga Astrephomene provides insights into convergent evolution of germ-soma differentiation.</title>
        <authorList>
            <person name="Yamashita S."/>
            <person name="Yamamoto K."/>
            <person name="Matsuzaki R."/>
            <person name="Suzuki S."/>
            <person name="Yamaguchi H."/>
            <person name="Hirooka S."/>
            <person name="Minakuchi Y."/>
            <person name="Miyagishima S."/>
            <person name="Kawachi M."/>
            <person name="Toyoda A."/>
            <person name="Nozaki H."/>
        </authorList>
    </citation>
    <scope>NUCLEOTIDE SEQUENCE [LARGE SCALE GENOMIC DNA]</scope>
    <source>
        <strain evidence="5 6">NIES-4017</strain>
    </source>
</reference>
<organism evidence="5 6">
    <name type="scientific">Astrephomene gubernaculifera</name>
    <dbReference type="NCBI Taxonomy" id="47775"/>
    <lineage>
        <taxon>Eukaryota</taxon>
        <taxon>Viridiplantae</taxon>
        <taxon>Chlorophyta</taxon>
        <taxon>core chlorophytes</taxon>
        <taxon>Chlorophyceae</taxon>
        <taxon>CS clade</taxon>
        <taxon>Chlamydomonadales</taxon>
        <taxon>Astrephomenaceae</taxon>
        <taxon>Astrephomene</taxon>
    </lineage>
</organism>
<keyword evidence="2" id="KW-0689">Ribosomal protein</keyword>
<dbReference type="FunFam" id="2.40.50.100:FF:000060">
    <property type="entry name" value="Apicoplast ribosomal protein L27"/>
    <property type="match status" value="1"/>
</dbReference>
<dbReference type="PRINTS" id="PR00063">
    <property type="entry name" value="RIBOSOMALL27"/>
</dbReference>
<keyword evidence="3" id="KW-0687">Ribonucleoprotein</keyword>
<evidence type="ECO:0000256" key="1">
    <source>
        <dbReference type="ARBA" id="ARBA00010797"/>
    </source>
</evidence>
<dbReference type="EMBL" id="BMAR01000058">
    <property type="protein sequence ID" value="GFR52140.1"/>
    <property type="molecule type" value="Genomic_DNA"/>
</dbReference>
<dbReference type="GO" id="GO:0003735">
    <property type="term" value="F:structural constituent of ribosome"/>
    <property type="evidence" value="ECO:0007669"/>
    <property type="project" value="InterPro"/>
</dbReference>
<accession>A0AAD3E1S7</accession>
<evidence type="ECO:0008006" key="7">
    <source>
        <dbReference type="Google" id="ProtNLM"/>
    </source>
</evidence>